<feature type="compositionally biased region" description="Low complexity" evidence="1">
    <location>
        <begin position="452"/>
        <end position="469"/>
    </location>
</feature>
<feature type="region of interest" description="Disordered" evidence="1">
    <location>
        <begin position="389"/>
        <end position="491"/>
    </location>
</feature>
<evidence type="ECO:0000256" key="1">
    <source>
        <dbReference type="SAM" id="MobiDB-lite"/>
    </source>
</evidence>
<feature type="compositionally biased region" description="Low complexity" evidence="1">
    <location>
        <begin position="390"/>
        <end position="409"/>
    </location>
</feature>
<dbReference type="EMBL" id="PP911589">
    <property type="protein sequence ID" value="XCA47328.1"/>
    <property type="molecule type" value="Genomic_DNA"/>
</dbReference>
<evidence type="ECO:0000313" key="2">
    <source>
        <dbReference type="EMBL" id="XCA47328.1"/>
    </source>
</evidence>
<organism evidence="2">
    <name type="scientific">Micromonas commoda virus</name>
    <dbReference type="NCBI Taxonomy" id="3057169"/>
    <lineage>
        <taxon>Viruses</taxon>
        <taxon>Varidnaviria</taxon>
        <taxon>Bamfordvirae</taxon>
        <taxon>Nucleocytoviricota</taxon>
        <taxon>Megaviricetes</taxon>
        <taxon>Algavirales</taxon>
        <taxon>Phycodnaviridae</taxon>
    </lineage>
</organism>
<name>A0AAU7YNM2_9PHYC</name>
<reference evidence="2" key="1">
    <citation type="submission" date="2024-06" db="EMBL/GenBank/DDBJ databases">
        <title>Evidence of context-dependent and transient costs of resisting viral infection in isolates of the marine microalga Micromonas sp. (class Mamiellophyceae).</title>
        <authorList>
            <person name="Bedi de Silva A."/>
            <person name="Schvarcz C.R."/>
            <person name="Steward G.R."/>
            <person name="Edwards K.F."/>
        </authorList>
    </citation>
    <scope>NUCLEOTIDE SEQUENCE</scope>
    <source>
        <strain evidence="2">McV-KB2</strain>
    </source>
</reference>
<accession>A0AAU7YNM2</accession>
<protein>
    <submittedName>
        <fullName evidence="2">Uncharacterized protein</fullName>
    </submittedName>
</protein>
<sequence length="491" mass="55272">MKTTFSKKGLVPVKLLPSGSDRSRLLRVIGEKSSTINRNDYIERLAGAQFEEKPGHAAVHLLALENASEIAKKYLQAPGLFEQIMKDIVGTRGYISHQIKTTKNNLNIQRKKYPQDHHENFILVSQTFGNGSGHYGLIHLKHQNGKVRVYDSMYGAGASKFENVARQWTKTRLENRASATSWDIPEARSIFGCKAKVRNLPNGNVDVIQVQPSGGFVATNYTNFLNENYNGTGRNGYGKQIENLYGKVVAKGAFRLSQYDELSQHHFCYMESIYAMMLAIGLTKNPGPNDPRKRISFIKKFIWGMVHKYTPRSKRNTPEWKYFSKVFPYIAYTTSKTGKPLRLWRGTMQLPDSDGTFRTITKAATWMGYDKIDPSWSITDVLTWVHTGRSSQGNRNANSNSNSNSNNNNKVFAAGRRPTQSEKRKIDPNYNSNNNRSPTPSPKSKTPKSKTPKSATPKSATPKSATPKSKTPKSKTPPKTRRPTTRSMKPK</sequence>
<feature type="compositionally biased region" description="Basic residues" evidence="1">
    <location>
        <begin position="470"/>
        <end position="491"/>
    </location>
</feature>
<proteinExistence type="predicted"/>